<evidence type="ECO:0000256" key="5">
    <source>
        <dbReference type="HAMAP-Rule" id="MF_02126"/>
    </source>
</evidence>
<dbReference type="FunFam" id="3.40.50.150:FF:000053">
    <property type="entry name" value="Release factor glutamine methyltransferase"/>
    <property type="match status" value="1"/>
</dbReference>
<comment type="similarity">
    <text evidence="5">Belongs to the protein N5-glutamine methyltransferase family. PrmC subfamily.</text>
</comment>
<dbReference type="GO" id="GO:0003676">
    <property type="term" value="F:nucleic acid binding"/>
    <property type="evidence" value="ECO:0007669"/>
    <property type="project" value="InterPro"/>
</dbReference>
<dbReference type="Gene3D" id="1.10.8.10">
    <property type="entry name" value="DNA helicase RuvA subunit, C-terminal domain"/>
    <property type="match status" value="1"/>
</dbReference>
<dbReference type="InterPro" id="IPR004556">
    <property type="entry name" value="HemK-like"/>
</dbReference>
<evidence type="ECO:0000313" key="9">
    <source>
        <dbReference type="Proteomes" id="UP000002192"/>
    </source>
</evidence>
<dbReference type="InterPro" id="IPR007848">
    <property type="entry name" value="Small_mtfrase_dom"/>
</dbReference>
<dbReference type="NCBIfam" id="TIGR00536">
    <property type="entry name" value="hemK_fam"/>
    <property type="match status" value="1"/>
</dbReference>
<feature type="binding site" evidence="5">
    <location>
        <position position="142"/>
    </location>
    <ligand>
        <name>S-adenosyl-L-methionine</name>
        <dbReference type="ChEBI" id="CHEBI:59789"/>
    </ligand>
</feature>
<dbReference type="InterPro" id="IPR040758">
    <property type="entry name" value="PrmC_N"/>
</dbReference>
<evidence type="ECO:0000256" key="2">
    <source>
        <dbReference type="ARBA" id="ARBA00022679"/>
    </source>
</evidence>
<comment type="catalytic activity">
    <reaction evidence="4 5">
        <text>L-glutaminyl-[peptide chain release factor] + S-adenosyl-L-methionine = N(5)-methyl-L-glutaminyl-[peptide chain release factor] + S-adenosyl-L-homocysteine + H(+)</text>
        <dbReference type="Rhea" id="RHEA:42896"/>
        <dbReference type="Rhea" id="RHEA-COMP:10271"/>
        <dbReference type="Rhea" id="RHEA-COMP:10272"/>
        <dbReference type="ChEBI" id="CHEBI:15378"/>
        <dbReference type="ChEBI" id="CHEBI:30011"/>
        <dbReference type="ChEBI" id="CHEBI:57856"/>
        <dbReference type="ChEBI" id="CHEBI:59789"/>
        <dbReference type="ChEBI" id="CHEBI:61891"/>
        <dbReference type="EC" id="2.1.1.297"/>
    </reaction>
</comment>
<dbReference type="Gene3D" id="3.40.50.150">
    <property type="entry name" value="Vaccinia Virus protein VP39"/>
    <property type="match status" value="1"/>
</dbReference>
<dbReference type="GO" id="GO:0032259">
    <property type="term" value="P:methylation"/>
    <property type="evidence" value="ECO:0007669"/>
    <property type="project" value="UniProtKB-KW"/>
</dbReference>
<dbReference type="HAMAP" id="MF_02126">
    <property type="entry name" value="RF_methyltr_PrmC"/>
    <property type="match status" value="1"/>
</dbReference>
<keyword evidence="9" id="KW-1185">Reference proteome</keyword>
<dbReference type="InterPro" id="IPR019874">
    <property type="entry name" value="RF_methyltr_PrmC"/>
</dbReference>
<dbReference type="EMBL" id="BX248583">
    <property type="protein sequence ID" value="CAD83416.1"/>
    <property type="molecule type" value="Genomic_DNA"/>
</dbReference>
<reference evidence="8 9" key="1">
    <citation type="journal article" date="2003" name="Proc. Natl. Acad. Sci. U.S.A.">
        <title>The genome sequence of Blochmannia floridanus: comparative analysis of reduced genomes.</title>
        <authorList>
            <person name="Gil R."/>
            <person name="Silva F.J."/>
            <person name="Zientz E."/>
            <person name="Delmotte F."/>
            <person name="Gonzalez-Candelas F."/>
            <person name="Latorre A."/>
            <person name="Rausell C."/>
            <person name="Kramerbeek J."/>
            <person name="Gadau J."/>
            <person name="Hoelldobler B."/>
            <person name="van Ham R.C.H.J."/>
            <person name="Gross R."/>
            <person name="Moya A."/>
        </authorList>
    </citation>
    <scope>NUCLEOTIDE SEQUENCE [LARGE SCALE GENOMIC DNA]</scope>
</reference>
<feature type="binding site" evidence="5">
    <location>
        <begin position="185"/>
        <end position="188"/>
    </location>
    <ligand>
        <name>substrate</name>
    </ligand>
</feature>
<feature type="domain" description="Methyltransferase small" evidence="6">
    <location>
        <begin position="96"/>
        <end position="194"/>
    </location>
</feature>
<keyword evidence="2 5" id="KW-0808">Transferase</keyword>
<evidence type="ECO:0000259" key="7">
    <source>
        <dbReference type="Pfam" id="PF17827"/>
    </source>
</evidence>
<evidence type="ECO:0000256" key="1">
    <source>
        <dbReference type="ARBA" id="ARBA00022603"/>
    </source>
</evidence>
<organism evidence="8 9">
    <name type="scientific">Blochmanniella floridana</name>
    <dbReference type="NCBI Taxonomy" id="203907"/>
    <lineage>
        <taxon>Bacteria</taxon>
        <taxon>Pseudomonadati</taxon>
        <taxon>Pseudomonadota</taxon>
        <taxon>Gammaproteobacteria</taxon>
        <taxon>Enterobacterales</taxon>
        <taxon>Enterobacteriaceae</taxon>
        <taxon>ant endosymbionts</taxon>
        <taxon>Candidatus Blochmanniella</taxon>
    </lineage>
</organism>
<feature type="domain" description="Release factor glutamine methyltransferase N-terminal" evidence="7">
    <location>
        <begin position="7"/>
        <end position="74"/>
    </location>
</feature>
<feature type="binding site" evidence="5">
    <location>
        <begin position="119"/>
        <end position="123"/>
    </location>
    <ligand>
        <name>S-adenosyl-L-methionine</name>
        <dbReference type="ChEBI" id="CHEBI:59789"/>
    </ligand>
</feature>
<dbReference type="PROSITE" id="PS00092">
    <property type="entry name" value="N6_MTASE"/>
    <property type="match status" value="1"/>
</dbReference>
<dbReference type="GO" id="GO:0102559">
    <property type="term" value="F:peptide chain release factor N(5)-glutamine methyltransferase activity"/>
    <property type="evidence" value="ECO:0007669"/>
    <property type="project" value="UniProtKB-EC"/>
</dbReference>
<feature type="binding site" evidence="5">
    <location>
        <position position="170"/>
    </location>
    <ligand>
        <name>S-adenosyl-L-methionine</name>
        <dbReference type="ChEBI" id="CHEBI:59789"/>
    </ligand>
</feature>
<dbReference type="EC" id="2.1.1.297" evidence="5"/>
<dbReference type="STRING" id="203907.Bfl349"/>
<dbReference type="PANTHER" id="PTHR18895:SF74">
    <property type="entry name" value="MTRF1L RELEASE FACTOR GLUTAMINE METHYLTRANSFERASE"/>
    <property type="match status" value="1"/>
</dbReference>
<evidence type="ECO:0000256" key="3">
    <source>
        <dbReference type="ARBA" id="ARBA00022691"/>
    </source>
</evidence>
<dbReference type="Proteomes" id="UP000002192">
    <property type="component" value="Chromosome"/>
</dbReference>
<dbReference type="KEGG" id="bfl:Bfl349"/>
<evidence type="ECO:0000256" key="4">
    <source>
        <dbReference type="ARBA" id="ARBA00048391"/>
    </source>
</evidence>
<dbReference type="SUPFAM" id="SSF53335">
    <property type="entry name" value="S-adenosyl-L-methionine-dependent methyltransferases"/>
    <property type="match status" value="1"/>
</dbReference>
<dbReference type="InterPro" id="IPR029063">
    <property type="entry name" value="SAM-dependent_MTases_sf"/>
</dbReference>
<evidence type="ECO:0000313" key="8">
    <source>
        <dbReference type="EMBL" id="CAD83416.1"/>
    </source>
</evidence>
<keyword evidence="1 5" id="KW-0489">Methyltransferase</keyword>
<dbReference type="InterPro" id="IPR002052">
    <property type="entry name" value="DNA_methylase_N6_adenine_CS"/>
</dbReference>
<keyword evidence="3 5" id="KW-0949">S-adenosyl-L-methionine</keyword>
<dbReference type="NCBIfam" id="TIGR03534">
    <property type="entry name" value="RF_mod_PrmC"/>
    <property type="match status" value="1"/>
</dbReference>
<dbReference type="AlphaFoldDB" id="Q7VR73"/>
<feature type="binding site" evidence="5">
    <location>
        <position position="185"/>
    </location>
    <ligand>
        <name>S-adenosyl-L-methionine</name>
        <dbReference type="ChEBI" id="CHEBI:59789"/>
    </ligand>
</feature>
<dbReference type="CDD" id="cd02440">
    <property type="entry name" value="AdoMet_MTases"/>
    <property type="match status" value="1"/>
</dbReference>
<dbReference type="PANTHER" id="PTHR18895">
    <property type="entry name" value="HEMK METHYLTRANSFERASE"/>
    <property type="match status" value="1"/>
</dbReference>
<comment type="function">
    <text evidence="5">Methylates the class 1 translation termination release factors RF1/PrfA and RF2/PrfB on the glutamine residue of the universally conserved GGQ motif.</text>
</comment>
<proteinExistence type="inferred from homology"/>
<evidence type="ECO:0000259" key="6">
    <source>
        <dbReference type="Pfam" id="PF05175"/>
    </source>
</evidence>
<sequence length="281" mass="32892">MITWKKWLDWAFLQLKNSLSPRRDSEIILEIVTKKSREQLLTFEETTLTPEQIKKLQSLIDRRKKSEPIAYLVGSKEFWSLSFKISPGVFIPRTDTECLIEEVLNLIPDCNHLKVLDLGSGVGSIALALASERPTWNITGIDQQQQAVILAIKNQKSYKFRNVEFKQSNWFTKIKKNKFHLIVSNPPYINEHDLHFLSQDIHFEPKSALVSPYYGLKDLIIICKQSINHLYPMGWLCLEHGWNQGKYIRTLLHAIGFNNIHTILDYHQYERITCGQWKYYS</sequence>
<dbReference type="Pfam" id="PF05175">
    <property type="entry name" value="MTS"/>
    <property type="match status" value="1"/>
</dbReference>
<protein>
    <recommendedName>
        <fullName evidence="5">Release factor glutamine methyltransferase</fullName>
        <shortName evidence="5">RF MTase</shortName>
        <ecNumber evidence="5">2.1.1.297</ecNumber>
    </recommendedName>
    <alternativeName>
        <fullName evidence="5">N5-glutamine methyltransferase PrmC</fullName>
    </alternativeName>
    <alternativeName>
        <fullName evidence="5">Protein-(glutamine-N5) MTase PrmC</fullName>
    </alternativeName>
    <alternativeName>
        <fullName evidence="5">Protein-glutamine N-methyltransferase PrmC</fullName>
    </alternativeName>
</protein>
<gene>
    <name evidence="8" type="primary">hemK</name>
    <name evidence="5" type="synonym">prmC</name>
    <name evidence="8" type="ordered locus">Bfl349</name>
</gene>
<dbReference type="Pfam" id="PF17827">
    <property type="entry name" value="PrmC_N"/>
    <property type="match status" value="1"/>
</dbReference>
<name>Q7VR73_BLOFL</name>
<dbReference type="FunFam" id="1.10.8.10:FF:000032">
    <property type="entry name" value="Release factor glutamine methyltransferase"/>
    <property type="match status" value="1"/>
</dbReference>
<dbReference type="HOGENOM" id="CLU_018398_3_1_6"/>
<dbReference type="eggNOG" id="COG2890">
    <property type="taxonomic scope" value="Bacteria"/>
</dbReference>
<dbReference type="InterPro" id="IPR050320">
    <property type="entry name" value="N5-glutamine_MTase"/>
</dbReference>
<accession>Q7VR73</accession>